<dbReference type="EMBL" id="WNWQ01001092">
    <property type="protein sequence ID" value="KAE9962319.1"/>
    <property type="molecule type" value="Genomic_DNA"/>
</dbReference>
<evidence type="ECO:0000313" key="2">
    <source>
        <dbReference type="Proteomes" id="UP000433883"/>
    </source>
</evidence>
<dbReference type="PANTHER" id="PTHR42085:SF1">
    <property type="entry name" value="F-BOX DOMAIN-CONTAINING PROTEIN"/>
    <property type="match status" value="1"/>
</dbReference>
<dbReference type="Proteomes" id="UP000433883">
    <property type="component" value="Unassembled WGS sequence"/>
</dbReference>
<organism evidence="1 2">
    <name type="scientific">Venturia inaequalis</name>
    <name type="common">Apple scab fungus</name>
    <dbReference type="NCBI Taxonomy" id="5025"/>
    <lineage>
        <taxon>Eukaryota</taxon>
        <taxon>Fungi</taxon>
        <taxon>Dikarya</taxon>
        <taxon>Ascomycota</taxon>
        <taxon>Pezizomycotina</taxon>
        <taxon>Dothideomycetes</taxon>
        <taxon>Pleosporomycetidae</taxon>
        <taxon>Venturiales</taxon>
        <taxon>Venturiaceae</taxon>
        <taxon>Venturia</taxon>
    </lineage>
</organism>
<gene>
    <name evidence="1" type="ORF">BLS_000499</name>
</gene>
<proteinExistence type="predicted"/>
<comment type="caution">
    <text evidence="1">The sequence shown here is derived from an EMBL/GenBank/DDBJ whole genome shotgun (WGS) entry which is preliminary data.</text>
</comment>
<name>A0A8H3YJ56_VENIN</name>
<reference evidence="1 2" key="1">
    <citation type="submission" date="2019-11" db="EMBL/GenBank/DDBJ databases">
        <title>Venturia inaequalis Genome Resource.</title>
        <authorList>
            <person name="Lichtner F.J."/>
        </authorList>
    </citation>
    <scope>NUCLEOTIDE SEQUENCE [LARGE SCALE GENOMIC DNA]</scope>
    <source>
        <strain evidence="1">Bline_iso_100314</strain>
    </source>
</reference>
<sequence>MERPKKRVKLTTGNVAYLLDPAVVSAITTIIGAINPPNAAAASIKRASLLGIPTELRLEIFNYLLPNDLPFTIPDTKRLDNISKNWSVDRRHSKRAAIVWSACKNFRSLMLTCQSVSREASEQFYKSAIISFRINHGVYQEGNGSNFGLCGFGAAWSPRSENVRPTPHIESAMHDSLGAFLRNVRNFGDVSIWSIPARLPYESDSDSSGRNPPRSLSPTGDEAFDKDIWTLVNALKTARFLEKIRFNIEADSGRMESLKVREAIRGIKHLLQPFITLSHISWELKILDFRGPREYPGSGLDIFLDGLEGVKKLDLLHLDSLEEEITTAEEDACSDKPTPVTPSLQTIPSEMRLQIFRYLLPESLPSTLPAIRPPTDDRHSENPGTITREVCSTFRSLMLTSWLINLEATELFFKNVVVEFNLSHNDDPSFGYCSGLVGFSYRWKSGSAHLPYPNRIEDLNSIVLDDYMRKVRSVALIMKSSTLFHRTHFEHLDLEWQASPLHEEDTMPPHYLVFRKNLDFIIRALNAAPLSEKLSVSIQSTKHFVSTRLTNIDAPRTSSLLSRIDRELAVERFSWHLAPFQALLKVHLRIDVESASTIRHRNQRAVKVRDKLIIQHPDLTQYLADLQDTEQRAVGVKDDFIYSKKIQTTFGWPELNYYKDDPVITHR</sequence>
<dbReference type="PANTHER" id="PTHR42085">
    <property type="entry name" value="F-BOX DOMAIN-CONTAINING PROTEIN"/>
    <property type="match status" value="1"/>
</dbReference>
<dbReference type="InterPro" id="IPR038883">
    <property type="entry name" value="AN11006-like"/>
</dbReference>
<accession>A0A8H3YJ56</accession>
<evidence type="ECO:0000313" key="1">
    <source>
        <dbReference type="EMBL" id="KAE9962319.1"/>
    </source>
</evidence>
<dbReference type="AlphaFoldDB" id="A0A8H3YJ56"/>
<protein>
    <submittedName>
        <fullName evidence="1">Uncharacterized protein</fullName>
    </submittedName>
</protein>